<proteinExistence type="predicted"/>
<organism evidence="1">
    <name type="scientific">Rhizophora mucronata</name>
    <name type="common">Asiatic mangrove</name>
    <dbReference type="NCBI Taxonomy" id="61149"/>
    <lineage>
        <taxon>Eukaryota</taxon>
        <taxon>Viridiplantae</taxon>
        <taxon>Streptophyta</taxon>
        <taxon>Embryophyta</taxon>
        <taxon>Tracheophyta</taxon>
        <taxon>Spermatophyta</taxon>
        <taxon>Magnoliopsida</taxon>
        <taxon>eudicotyledons</taxon>
        <taxon>Gunneridae</taxon>
        <taxon>Pentapetalae</taxon>
        <taxon>rosids</taxon>
        <taxon>fabids</taxon>
        <taxon>Malpighiales</taxon>
        <taxon>Rhizophoraceae</taxon>
        <taxon>Rhizophora</taxon>
    </lineage>
</organism>
<reference evidence="1" key="1">
    <citation type="submission" date="2018-02" db="EMBL/GenBank/DDBJ databases">
        <title>Rhizophora mucronata_Transcriptome.</title>
        <authorList>
            <person name="Meera S.P."/>
            <person name="Sreeshan A."/>
            <person name="Augustine A."/>
        </authorList>
    </citation>
    <scope>NUCLEOTIDE SEQUENCE</scope>
    <source>
        <tissue evidence="1">Leaf</tissue>
    </source>
</reference>
<dbReference type="EMBL" id="GGEC01091970">
    <property type="protein sequence ID" value="MBX72454.1"/>
    <property type="molecule type" value="Transcribed_RNA"/>
</dbReference>
<protein>
    <submittedName>
        <fullName evidence="1">Uncharacterized protein</fullName>
    </submittedName>
</protein>
<dbReference type="AlphaFoldDB" id="A0A2P2QZW8"/>
<evidence type="ECO:0000313" key="1">
    <source>
        <dbReference type="EMBL" id="MBX72454.1"/>
    </source>
</evidence>
<accession>A0A2P2QZW8</accession>
<name>A0A2P2QZW8_RHIMU</name>
<sequence>MEHLVSALPCPTVYLDLASGDDFHRVSLGFLITWKLLVLEL</sequence>